<dbReference type="GO" id="GO:0003912">
    <property type="term" value="F:DNA nucleotidylexotransferase activity"/>
    <property type="evidence" value="ECO:0007669"/>
    <property type="project" value="TreeGrafter"/>
</dbReference>
<dbReference type="PANTHER" id="PTHR11276:SF21">
    <property type="entry name" value="DNA NUCLEOTIDYLEXOTRANSFERASE"/>
    <property type="match status" value="1"/>
</dbReference>
<evidence type="ECO:0000256" key="1">
    <source>
        <dbReference type="SAM" id="MobiDB-lite"/>
    </source>
</evidence>
<reference evidence="4" key="1">
    <citation type="submission" date="2018-06" db="EMBL/GenBank/DDBJ databases">
        <title>Genome assembly of Danube salmon.</title>
        <authorList>
            <person name="Macqueen D.J."/>
            <person name="Gundappa M.K."/>
        </authorList>
    </citation>
    <scope>NUCLEOTIDE SEQUENCE [LARGE SCALE GENOMIC DNA]</scope>
</reference>
<proteinExistence type="predicted"/>
<reference evidence="3" key="2">
    <citation type="submission" date="2025-08" db="UniProtKB">
        <authorList>
            <consortium name="Ensembl"/>
        </authorList>
    </citation>
    <scope>IDENTIFICATION</scope>
</reference>
<dbReference type="InterPro" id="IPR001357">
    <property type="entry name" value="BRCT_dom"/>
</dbReference>
<dbReference type="GO" id="GO:0006303">
    <property type="term" value="P:double-strand break repair via nonhomologous end joining"/>
    <property type="evidence" value="ECO:0007669"/>
    <property type="project" value="TreeGrafter"/>
</dbReference>
<dbReference type="InterPro" id="IPR001726">
    <property type="entry name" value="TdT/Mu"/>
</dbReference>
<protein>
    <recommendedName>
        <fullName evidence="2">BRCT domain-containing protein</fullName>
    </recommendedName>
</protein>
<feature type="region of interest" description="Disordered" evidence="1">
    <location>
        <begin position="1"/>
        <end position="22"/>
    </location>
</feature>
<dbReference type="FunFam" id="3.40.50.10190:FF:000035">
    <property type="entry name" value="DNA-directed DNA/RNA polymerase mu"/>
    <property type="match status" value="1"/>
</dbReference>
<dbReference type="SUPFAM" id="SSF52113">
    <property type="entry name" value="BRCT domain"/>
    <property type="match status" value="1"/>
</dbReference>
<feature type="domain" description="BRCT" evidence="2">
    <location>
        <begin position="24"/>
        <end position="121"/>
    </location>
</feature>
<dbReference type="Ensembl" id="ENSHHUT00000089028.1">
    <property type="protein sequence ID" value="ENSHHUP00000086330.1"/>
    <property type="gene ID" value="ENSHHUG00000049985.1"/>
</dbReference>
<dbReference type="PROSITE" id="PS50172">
    <property type="entry name" value="BRCT"/>
    <property type="match status" value="1"/>
</dbReference>
<keyword evidence="4" id="KW-1185">Reference proteome</keyword>
<dbReference type="AlphaFoldDB" id="A0A4W5RJB5"/>
<dbReference type="Proteomes" id="UP000314982">
    <property type="component" value="Unassembled WGS sequence"/>
</dbReference>
<organism evidence="3 4">
    <name type="scientific">Hucho hucho</name>
    <name type="common">huchen</name>
    <dbReference type="NCBI Taxonomy" id="62062"/>
    <lineage>
        <taxon>Eukaryota</taxon>
        <taxon>Metazoa</taxon>
        <taxon>Chordata</taxon>
        <taxon>Craniata</taxon>
        <taxon>Vertebrata</taxon>
        <taxon>Euteleostomi</taxon>
        <taxon>Actinopterygii</taxon>
        <taxon>Neopterygii</taxon>
        <taxon>Teleostei</taxon>
        <taxon>Protacanthopterygii</taxon>
        <taxon>Salmoniformes</taxon>
        <taxon>Salmonidae</taxon>
        <taxon>Salmoninae</taxon>
        <taxon>Hucho</taxon>
    </lineage>
</organism>
<evidence type="ECO:0000313" key="3">
    <source>
        <dbReference type="Ensembl" id="ENSHHUP00000086330.1"/>
    </source>
</evidence>
<dbReference type="GO" id="GO:0003887">
    <property type="term" value="F:DNA-directed DNA polymerase activity"/>
    <property type="evidence" value="ECO:0007669"/>
    <property type="project" value="InterPro"/>
</dbReference>
<accession>A0A4W5RJB5</accession>
<dbReference type="GO" id="GO:0005634">
    <property type="term" value="C:nucleus"/>
    <property type="evidence" value="ECO:0007669"/>
    <property type="project" value="TreeGrafter"/>
</dbReference>
<dbReference type="PRINTS" id="PR00871">
    <property type="entry name" value="DNAPOLXTDT"/>
</dbReference>
<dbReference type="SMART" id="SM00292">
    <property type="entry name" value="BRCT"/>
    <property type="match status" value="1"/>
</dbReference>
<reference evidence="3" key="3">
    <citation type="submission" date="2025-09" db="UniProtKB">
        <authorList>
            <consortium name="Ensembl"/>
        </authorList>
    </citation>
    <scope>IDENTIFICATION</scope>
</reference>
<dbReference type="Gene3D" id="3.40.50.10190">
    <property type="entry name" value="BRCT domain"/>
    <property type="match status" value="1"/>
</dbReference>
<evidence type="ECO:0000313" key="4">
    <source>
        <dbReference type="Proteomes" id="UP000314982"/>
    </source>
</evidence>
<dbReference type="GO" id="GO:0003677">
    <property type="term" value="F:DNA binding"/>
    <property type="evidence" value="ECO:0007669"/>
    <property type="project" value="InterPro"/>
</dbReference>
<sequence length="173" mass="19560">MIHASMLPRVKKRPRPVEASARGQEEVKFNEVTVYLVERKMGSSRRSFLTSLARSKGFRVEYVLSDEVTHVVAEDNQAGALWAWLRGSGLRDVSRLQVLDISWFTDSMREGRPVTVETRHCIPVREPVVSLSVGGHFPLCVCVCVCVCLSVFECVYMCVCNREIILENKLNTV</sequence>
<name>A0A4W5RJB5_9TELE</name>
<dbReference type="InterPro" id="IPR022312">
    <property type="entry name" value="DNA_pol_X"/>
</dbReference>
<dbReference type="PANTHER" id="PTHR11276">
    <property type="entry name" value="DNA POLYMERASE TYPE-X FAMILY MEMBER"/>
    <property type="match status" value="1"/>
</dbReference>
<dbReference type="GeneTree" id="ENSGT00940000158584"/>
<dbReference type="InterPro" id="IPR036420">
    <property type="entry name" value="BRCT_dom_sf"/>
</dbReference>
<evidence type="ECO:0000259" key="2">
    <source>
        <dbReference type="PROSITE" id="PS50172"/>
    </source>
</evidence>
<dbReference type="Pfam" id="PF00533">
    <property type="entry name" value="BRCT"/>
    <property type="match status" value="1"/>
</dbReference>